<comment type="similarity">
    <text evidence="4">Belongs to the RNA polymerase II subunit 5-mediating protein family.</text>
</comment>
<dbReference type="Pfam" id="PF02996">
    <property type="entry name" value="Prefoldin"/>
    <property type="match status" value="1"/>
</dbReference>
<name>A0AA36CUF6_9BILA</name>
<accession>A0AA36CUF6</accession>
<dbReference type="GO" id="GO:0005634">
    <property type="term" value="C:nucleus"/>
    <property type="evidence" value="ECO:0007669"/>
    <property type="project" value="UniProtKB-SubCell"/>
</dbReference>
<feature type="compositionally biased region" description="Basic and acidic residues" evidence="6">
    <location>
        <begin position="167"/>
        <end position="212"/>
    </location>
</feature>
<feature type="compositionally biased region" description="Basic residues" evidence="6">
    <location>
        <begin position="287"/>
        <end position="299"/>
    </location>
</feature>
<dbReference type="Gene3D" id="1.10.287.370">
    <property type="match status" value="1"/>
</dbReference>
<dbReference type="SUPFAM" id="SSF46579">
    <property type="entry name" value="Prefoldin"/>
    <property type="match status" value="1"/>
</dbReference>
<evidence type="ECO:0000313" key="7">
    <source>
        <dbReference type="EMBL" id="CAJ0575486.1"/>
    </source>
</evidence>
<feature type="compositionally biased region" description="Polar residues" evidence="6">
    <location>
        <begin position="344"/>
        <end position="354"/>
    </location>
</feature>
<protein>
    <recommendedName>
        <fullName evidence="9">Unconventional prefoldin RPB5 interactor</fullName>
    </recommendedName>
</protein>
<keyword evidence="8" id="KW-1185">Reference proteome</keyword>
<dbReference type="GO" id="GO:0003714">
    <property type="term" value="F:transcription corepressor activity"/>
    <property type="evidence" value="ECO:0007669"/>
    <property type="project" value="TreeGrafter"/>
</dbReference>
<organism evidence="7 8">
    <name type="scientific">Mesorhabditis spiculigera</name>
    <dbReference type="NCBI Taxonomy" id="96644"/>
    <lineage>
        <taxon>Eukaryota</taxon>
        <taxon>Metazoa</taxon>
        <taxon>Ecdysozoa</taxon>
        <taxon>Nematoda</taxon>
        <taxon>Chromadorea</taxon>
        <taxon>Rhabditida</taxon>
        <taxon>Rhabditina</taxon>
        <taxon>Rhabditomorpha</taxon>
        <taxon>Rhabditoidea</taxon>
        <taxon>Rhabditidae</taxon>
        <taxon>Mesorhabditinae</taxon>
        <taxon>Mesorhabditis</taxon>
    </lineage>
</organism>
<keyword evidence="3" id="KW-0539">Nucleus</keyword>
<dbReference type="GO" id="GO:0019212">
    <property type="term" value="F:phosphatase inhibitor activity"/>
    <property type="evidence" value="ECO:0007669"/>
    <property type="project" value="TreeGrafter"/>
</dbReference>
<comment type="subcellular location">
    <subcellularLocation>
        <location evidence="1">Nucleus</location>
    </subcellularLocation>
</comment>
<evidence type="ECO:0000256" key="6">
    <source>
        <dbReference type="SAM" id="MobiDB-lite"/>
    </source>
</evidence>
<feature type="compositionally biased region" description="Basic and acidic residues" evidence="6">
    <location>
        <begin position="331"/>
        <end position="343"/>
    </location>
</feature>
<evidence type="ECO:0000256" key="3">
    <source>
        <dbReference type="ARBA" id="ARBA00023242"/>
    </source>
</evidence>
<evidence type="ECO:0000313" key="8">
    <source>
        <dbReference type="Proteomes" id="UP001177023"/>
    </source>
</evidence>
<feature type="region of interest" description="Disordered" evidence="6">
    <location>
        <begin position="152"/>
        <end position="397"/>
    </location>
</feature>
<dbReference type="CDD" id="cd23159">
    <property type="entry name" value="Prefoldin_URI1"/>
    <property type="match status" value="1"/>
</dbReference>
<dbReference type="PANTHER" id="PTHR15111:SF0">
    <property type="entry name" value="UNCONVENTIONAL PREFOLDIN RPB5 INTERACTOR 1"/>
    <property type="match status" value="1"/>
</dbReference>
<evidence type="ECO:0000256" key="5">
    <source>
        <dbReference type="SAM" id="Coils"/>
    </source>
</evidence>
<dbReference type="InterPro" id="IPR009053">
    <property type="entry name" value="Prefoldin"/>
</dbReference>
<dbReference type="PANTHER" id="PTHR15111">
    <property type="entry name" value="RNA POLYMERASE II SUBUNIT 5-MEDIATING PROTEIN NNX3"/>
    <property type="match status" value="1"/>
</dbReference>
<evidence type="ECO:0000256" key="4">
    <source>
        <dbReference type="ARBA" id="ARBA00038295"/>
    </source>
</evidence>
<gene>
    <name evidence="7" type="ORF">MSPICULIGERA_LOCUS13796</name>
</gene>
<feature type="non-terminal residue" evidence="7">
    <location>
        <position position="1"/>
    </location>
</feature>
<feature type="compositionally biased region" description="Acidic residues" evidence="6">
    <location>
        <begin position="251"/>
        <end position="282"/>
    </location>
</feature>
<dbReference type="GO" id="GO:0003682">
    <property type="term" value="F:chromatin binding"/>
    <property type="evidence" value="ECO:0007669"/>
    <property type="project" value="TreeGrafter"/>
</dbReference>
<comment type="caution">
    <text evidence="7">The sequence shown here is derived from an EMBL/GenBank/DDBJ whole genome shotgun (WGS) entry which is preliminary data.</text>
</comment>
<evidence type="ECO:0008006" key="9">
    <source>
        <dbReference type="Google" id="ProtNLM"/>
    </source>
</evidence>
<feature type="coiled-coil region" evidence="5">
    <location>
        <begin position="20"/>
        <end position="47"/>
    </location>
</feature>
<comment type="subunit">
    <text evidence="2">Heterohexamer of two PFD-alpha type and four PFD-beta type subunits.</text>
</comment>
<reference evidence="7" key="1">
    <citation type="submission" date="2023-06" db="EMBL/GenBank/DDBJ databases">
        <authorList>
            <person name="Delattre M."/>
        </authorList>
    </citation>
    <scope>NUCLEOTIDE SEQUENCE</scope>
    <source>
        <strain evidence="7">AF72</strain>
    </source>
</reference>
<feature type="compositionally biased region" description="Low complexity" evidence="6">
    <location>
        <begin position="364"/>
        <end position="379"/>
    </location>
</feature>
<dbReference type="InterPro" id="IPR004127">
    <property type="entry name" value="Prefoldin_subunit_alpha"/>
</dbReference>
<keyword evidence="5" id="KW-0175">Coiled coil</keyword>
<proteinExistence type="inferred from homology"/>
<dbReference type="EMBL" id="CATQJA010002639">
    <property type="protein sequence ID" value="CAJ0575486.1"/>
    <property type="molecule type" value="Genomic_DNA"/>
</dbReference>
<sequence>MASTTRDNAARLKAGMEMKLQACKSHIELKKKEAEEYEQLAKKVEDMPKKLTQEFMMPCGSVGYIPGRLVHTNELYVLLGENMFAERSAHQTAEILRRRVNVVRDSVKGLESECQVTEKQIELLGKLYDECAARQDEIEIREEYDEEAERAFREKRKARQPTKPAVKSKDESQREHDACIARLEELEKAEKAEAVGRGPEKPKESENPEKARKASTSSEEEEPEAECVPPAGVDPKAYRELLARVDALMETSDDEDDESEEGDEEEAYDSDDVPEVEEEEQEQAASSKHKGKPRGVHFPRRLEAGPSRPVVEVDEAEVKSILKNKSPTPVDRSKVGELEREASKQATVLPSSRTAFPGEIFEHGGPSTSGTSGSSSQPPSRTPPKRVSKFKQDRANH</sequence>
<evidence type="ECO:0000256" key="1">
    <source>
        <dbReference type="ARBA" id="ARBA00004123"/>
    </source>
</evidence>
<evidence type="ECO:0000256" key="2">
    <source>
        <dbReference type="ARBA" id="ARBA00011695"/>
    </source>
</evidence>
<dbReference type="Proteomes" id="UP001177023">
    <property type="component" value="Unassembled WGS sequence"/>
</dbReference>
<dbReference type="AlphaFoldDB" id="A0AA36CUF6"/>
<dbReference type="GO" id="GO:0000122">
    <property type="term" value="P:negative regulation of transcription by RNA polymerase II"/>
    <property type="evidence" value="ECO:0007669"/>
    <property type="project" value="TreeGrafter"/>
</dbReference>
<dbReference type="InterPro" id="IPR052255">
    <property type="entry name" value="RNA_pol_II_subunit5-mediator"/>
</dbReference>